<proteinExistence type="predicted"/>
<dbReference type="PROSITE" id="PS51257">
    <property type="entry name" value="PROKAR_LIPOPROTEIN"/>
    <property type="match status" value="1"/>
</dbReference>
<dbReference type="EMBL" id="JH882170">
    <property type="protein sequence ID" value="ELR50493.1"/>
    <property type="molecule type" value="Genomic_DNA"/>
</dbReference>
<evidence type="ECO:0000313" key="1">
    <source>
        <dbReference type="EMBL" id="ELR50493.1"/>
    </source>
</evidence>
<gene>
    <name evidence="1" type="ORF">M91_02116</name>
</gene>
<evidence type="ECO:0000313" key="2">
    <source>
        <dbReference type="Proteomes" id="UP000011080"/>
    </source>
</evidence>
<sequence length="290" mass="30809">MSVDGCRFCQPYGFLLSACPHFHCPGSGPPHLCGPSSCPLPSTTQEAALQTRRKFAVDSGAGGPVALSGCAGHADFPPSLCAPVLLSGADPPQSTSDGGSSNSVSSVETSDLNPCYRFAICVQLTRIWIGGGENTGKCPFGHFSVPTAPPAHGTTWRMEQTTQVGSGTPRGHFAFSSRSPERLLEGHRLKRGHSAASRLEGYKKYVGSLDVPRPNSRVEIVAAMRRIRMPVFLDRTVDEAVQIVCISQRGKHSVEGLSWGDQTHLPSWGFSGHLESCSCPRVTPAVPTPS</sequence>
<protein>
    <submittedName>
        <fullName evidence="1">Carboxyl-terminal PDZ ligand of neuronal nitric oxide synthase protein</fullName>
    </submittedName>
</protein>
<accession>L8I2P5</accession>
<dbReference type="STRING" id="72004.ENSBMUP00000012326"/>
<reference evidence="1 2" key="1">
    <citation type="journal article" date="2012" name="Nat. Genet.">
        <title>The yak genome and adaptation to life at high altitude.</title>
        <authorList>
            <person name="Qiu Q."/>
            <person name="Zhang G."/>
            <person name="Ma T."/>
            <person name="Qian W."/>
            <person name="Wang J."/>
            <person name="Ye Z."/>
            <person name="Cao C."/>
            <person name="Hu Q."/>
            <person name="Kim J."/>
            <person name="Larkin D.M."/>
            <person name="Auvil L."/>
            <person name="Capitanu B."/>
            <person name="Ma J."/>
            <person name="Lewin H.A."/>
            <person name="Qian X."/>
            <person name="Lang Y."/>
            <person name="Zhou R."/>
            <person name="Wang L."/>
            <person name="Wang K."/>
            <person name="Xia J."/>
            <person name="Liao S."/>
            <person name="Pan S."/>
            <person name="Lu X."/>
            <person name="Hou H."/>
            <person name="Wang Y."/>
            <person name="Zang X."/>
            <person name="Yin Y."/>
            <person name="Ma H."/>
            <person name="Zhang J."/>
            <person name="Wang Z."/>
            <person name="Zhang Y."/>
            <person name="Zhang D."/>
            <person name="Yonezawa T."/>
            <person name="Hasegawa M."/>
            <person name="Zhong Y."/>
            <person name="Liu W."/>
            <person name="Zhang Y."/>
            <person name="Huang Z."/>
            <person name="Zhang S."/>
            <person name="Long R."/>
            <person name="Yang H."/>
            <person name="Wang J."/>
            <person name="Lenstra J.A."/>
            <person name="Cooper D.N."/>
            <person name="Wu Y."/>
            <person name="Wang J."/>
            <person name="Shi P."/>
            <person name="Wang J."/>
            <person name="Liu J."/>
        </authorList>
    </citation>
    <scope>NUCLEOTIDE SEQUENCE [LARGE SCALE GENOMIC DNA]</scope>
    <source>
        <strain evidence="2">yakQH1</strain>
    </source>
</reference>
<name>L8I2P5_9CETA</name>
<organism evidence="1 2">
    <name type="scientific">Bos mutus</name>
    <name type="common">wild yak</name>
    <dbReference type="NCBI Taxonomy" id="72004"/>
    <lineage>
        <taxon>Eukaryota</taxon>
        <taxon>Metazoa</taxon>
        <taxon>Chordata</taxon>
        <taxon>Craniata</taxon>
        <taxon>Vertebrata</taxon>
        <taxon>Euteleostomi</taxon>
        <taxon>Mammalia</taxon>
        <taxon>Eutheria</taxon>
        <taxon>Laurasiatheria</taxon>
        <taxon>Artiodactyla</taxon>
        <taxon>Ruminantia</taxon>
        <taxon>Pecora</taxon>
        <taxon>Bovidae</taxon>
        <taxon>Bovinae</taxon>
        <taxon>Bos</taxon>
    </lineage>
</organism>
<dbReference type="AlphaFoldDB" id="L8I2P5"/>
<dbReference type="Proteomes" id="UP000011080">
    <property type="component" value="Unassembled WGS sequence"/>
</dbReference>